<keyword evidence="5" id="KW-0378">Hydrolase</keyword>
<gene>
    <name evidence="11" type="ORF">ACFFGN_09080</name>
</gene>
<keyword evidence="6" id="KW-0511">Multifunctional enzyme</keyword>
<dbReference type="Gene3D" id="1.10.3810.10">
    <property type="entry name" value="Biosynthetic peptidoglycan transglycosylase-like"/>
    <property type="match status" value="1"/>
</dbReference>
<dbReference type="Pfam" id="PF00912">
    <property type="entry name" value="Transgly"/>
    <property type="match status" value="1"/>
</dbReference>
<accession>A0ABV6QHW4</accession>
<feature type="compositionally biased region" description="Pro residues" evidence="9">
    <location>
        <begin position="771"/>
        <end position="786"/>
    </location>
</feature>
<evidence type="ECO:0000256" key="4">
    <source>
        <dbReference type="ARBA" id="ARBA00022679"/>
    </source>
</evidence>
<dbReference type="InterPro" id="IPR023346">
    <property type="entry name" value="Lysozyme-like_dom_sf"/>
</dbReference>
<dbReference type="PANTHER" id="PTHR32282:SF33">
    <property type="entry name" value="PEPTIDOGLYCAN GLYCOSYLTRANSFERASE"/>
    <property type="match status" value="1"/>
</dbReference>
<dbReference type="PANTHER" id="PTHR32282">
    <property type="entry name" value="BINDING PROTEIN TRANSPEPTIDASE, PUTATIVE-RELATED"/>
    <property type="match status" value="1"/>
</dbReference>
<dbReference type="InterPro" id="IPR012338">
    <property type="entry name" value="Beta-lactam/transpept-like"/>
</dbReference>
<proteinExistence type="predicted"/>
<evidence type="ECO:0000256" key="7">
    <source>
        <dbReference type="ARBA" id="ARBA00034000"/>
    </source>
</evidence>
<evidence type="ECO:0000256" key="9">
    <source>
        <dbReference type="SAM" id="MobiDB-lite"/>
    </source>
</evidence>
<keyword evidence="4" id="KW-0808">Transferase</keyword>
<dbReference type="RefSeq" id="WP_380045210.1">
    <property type="nucleotide sequence ID" value="NZ_JBHLTC010000010.1"/>
</dbReference>
<evidence type="ECO:0000256" key="5">
    <source>
        <dbReference type="ARBA" id="ARBA00022801"/>
    </source>
</evidence>
<dbReference type="InterPro" id="IPR050396">
    <property type="entry name" value="Glycosyltr_51/Transpeptidase"/>
</dbReference>
<dbReference type="SUPFAM" id="SSF56601">
    <property type="entry name" value="beta-lactamase/transpeptidase-like"/>
    <property type="match status" value="1"/>
</dbReference>
<evidence type="ECO:0000256" key="2">
    <source>
        <dbReference type="ARBA" id="ARBA00022670"/>
    </source>
</evidence>
<protein>
    <submittedName>
        <fullName evidence="11">Penicillin-binding protein</fullName>
    </submittedName>
</protein>
<keyword evidence="2" id="KW-0645">Protease</keyword>
<organism evidence="11 12">
    <name type="scientific">Kribbella deserti</name>
    <dbReference type="NCBI Taxonomy" id="1926257"/>
    <lineage>
        <taxon>Bacteria</taxon>
        <taxon>Bacillati</taxon>
        <taxon>Actinomycetota</taxon>
        <taxon>Actinomycetes</taxon>
        <taxon>Propionibacteriales</taxon>
        <taxon>Kribbellaceae</taxon>
        <taxon>Kribbella</taxon>
    </lineage>
</organism>
<keyword evidence="3" id="KW-0328">Glycosyltransferase</keyword>
<evidence type="ECO:0000313" key="12">
    <source>
        <dbReference type="Proteomes" id="UP001589890"/>
    </source>
</evidence>
<comment type="caution">
    <text evidence="11">The sequence shown here is derived from an EMBL/GenBank/DDBJ whole genome shotgun (WGS) entry which is preliminary data.</text>
</comment>
<dbReference type="Pfam" id="PF00905">
    <property type="entry name" value="Transpeptidase"/>
    <property type="match status" value="1"/>
</dbReference>
<dbReference type="InterPro" id="IPR001264">
    <property type="entry name" value="Glyco_trans_51"/>
</dbReference>
<feature type="compositionally biased region" description="Low complexity" evidence="9">
    <location>
        <begin position="787"/>
        <end position="800"/>
    </location>
</feature>
<dbReference type="InterPro" id="IPR005543">
    <property type="entry name" value="PASTA_dom"/>
</dbReference>
<dbReference type="SMART" id="SM00740">
    <property type="entry name" value="PASTA"/>
    <property type="match status" value="1"/>
</dbReference>
<feature type="region of interest" description="Disordered" evidence="9">
    <location>
        <begin position="763"/>
        <end position="811"/>
    </location>
</feature>
<dbReference type="InterPro" id="IPR001460">
    <property type="entry name" value="PCN-bd_Tpept"/>
</dbReference>
<evidence type="ECO:0000256" key="1">
    <source>
        <dbReference type="ARBA" id="ARBA00022645"/>
    </source>
</evidence>
<dbReference type="CDD" id="cd06577">
    <property type="entry name" value="PASTA_pknB"/>
    <property type="match status" value="1"/>
</dbReference>
<evidence type="ECO:0000256" key="3">
    <source>
        <dbReference type="ARBA" id="ARBA00022676"/>
    </source>
</evidence>
<evidence type="ECO:0000256" key="6">
    <source>
        <dbReference type="ARBA" id="ARBA00023268"/>
    </source>
</evidence>
<dbReference type="InterPro" id="IPR036950">
    <property type="entry name" value="PBP_transglycosylase"/>
</dbReference>
<dbReference type="Gene3D" id="3.40.710.10">
    <property type="entry name" value="DD-peptidase/beta-lactamase superfamily"/>
    <property type="match status" value="1"/>
</dbReference>
<dbReference type="PROSITE" id="PS51178">
    <property type="entry name" value="PASTA"/>
    <property type="match status" value="1"/>
</dbReference>
<evidence type="ECO:0000256" key="8">
    <source>
        <dbReference type="ARBA" id="ARBA00049902"/>
    </source>
</evidence>
<sequence length="811" mass="86541">MRARDKDDRGVVQSVVLFLGVSVLSGALAAGLAIPFAGLAGFGTQRASETFEQLPQELKVDPPPVRSSVRATNGTPIANLFEQNRVRLESLNQIAPIMKQAIISIEDYRFYEHGALDAKGTLRALLRNQTEGSVQQGGSSITQQYVKLVLLQQADTEEEQKAATAETYERKIRELRYAVAVEKQYSKDEILLKYLNLANFGDGAYGVEAAARHYFKATAKTLTLPQAALLAGIVKSPSAYNPTTKSGKKRAKDRRDVVLRRMQELKVITPKQAADAIKTPVIDMNKVQQVPKGCASSAYPFYCEYVYAHLLNNPALGKNPEERAEYIKSAGLTIRTSIDPEIQRDAQAAINAKTKPGDQAMAAMTVVEPGTGLVKAMVQSRPYGNNKAKGETTWNYNVEASYGSGFGGFQPGSTMKAFVLAAAIQQGVPLNHMIDAKKQIHLGGQRFRTCDGNIPVTPGYSPKNSTISGPMNLVRATAQSVNTYFLLLSQQIGLCGPSTLATKLGVVNAKTEDDDLIGKPLDVYPSYTLGVGNVTPLMMANAYATFAARGKHCTPLLITSITDSSGKNIPTPGAKCEQVMQPEFADGVNRVLGSVMTSGGTGSKLNFGRPAAGKTGTTQESKAVWFVGYTPTYAAAVGVTDPDGTQESLTKLTFNGRRLGGSVSGGGTAGPIWEAAMRAIHEGLPEQGFHKVDPDVVKGDVIPIPRVTGMSPDEAISTLKAAGFNPQVAGDRRDSDQPEGTVAYTSPRRSEGAIAGGTVIIYLSNGKDPNRPPSPPPTTTSPPPTGKPTTKPTKPGNGNTCPPLRPNCNER</sequence>
<dbReference type="Gene3D" id="3.30.10.20">
    <property type="match status" value="1"/>
</dbReference>
<evidence type="ECO:0000259" key="10">
    <source>
        <dbReference type="PROSITE" id="PS51178"/>
    </source>
</evidence>
<keyword evidence="12" id="KW-1185">Reference proteome</keyword>
<name>A0ABV6QHW4_9ACTN</name>
<comment type="catalytic activity">
    <reaction evidence="8">
        <text>[GlcNAc-(1-&gt;4)-Mur2Ac(oyl-L-Ala-gamma-D-Glu-L-Lys-D-Ala-D-Ala)](n)-di-trans,octa-cis-undecaprenyl diphosphate + beta-D-GlcNAc-(1-&gt;4)-Mur2Ac(oyl-L-Ala-gamma-D-Glu-L-Lys-D-Ala-D-Ala)-di-trans,octa-cis-undecaprenyl diphosphate = [GlcNAc-(1-&gt;4)-Mur2Ac(oyl-L-Ala-gamma-D-Glu-L-Lys-D-Ala-D-Ala)](n+1)-di-trans,octa-cis-undecaprenyl diphosphate + di-trans,octa-cis-undecaprenyl diphosphate + H(+)</text>
        <dbReference type="Rhea" id="RHEA:23708"/>
        <dbReference type="Rhea" id="RHEA-COMP:9602"/>
        <dbReference type="Rhea" id="RHEA-COMP:9603"/>
        <dbReference type="ChEBI" id="CHEBI:15378"/>
        <dbReference type="ChEBI" id="CHEBI:58405"/>
        <dbReference type="ChEBI" id="CHEBI:60033"/>
        <dbReference type="ChEBI" id="CHEBI:78435"/>
        <dbReference type="EC" id="2.4.99.28"/>
    </reaction>
</comment>
<evidence type="ECO:0000313" key="11">
    <source>
        <dbReference type="EMBL" id="MFC0624215.1"/>
    </source>
</evidence>
<feature type="domain" description="PASTA" evidence="10">
    <location>
        <begin position="698"/>
        <end position="765"/>
    </location>
</feature>
<dbReference type="Proteomes" id="UP001589890">
    <property type="component" value="Unassembled WGS sequence"/>
</dbReference>
<comment type="catalytic activity">
    <reaction evidence="7">
        <text>Preferential cleavage: (Ac)2-L-Lys-D-Ala-|-D-Ala. Also transpeptidation of peptidyl-alanyl moieties that are N-acyl substituents of D-alanine.</text>
        <dbReference type="EC" id="3.4.16.4"/>
    </reaction>
</comment>
<dbReference type="SUPFAM" id="SSF53955">
    <property type="entry name" value="Lysozyme-like"/>
    <property type="match status" value="1"/>
</dbReference>
<dbReference type="Pfam" id="PF03793">
    <property type="entry name" value="PASTA"/>
    <property type="match status" value="1"/>
</dbReference>
<feature type="region of interest" description="Disordered" evidence="9">
    <location>
        <begin position="726"/>
        <end position="751"/>
    </location>
</feature>
<dbReference type="EMBL" id="JBHLTC010000010">
    <property type="protein sequence ID" value="MFC0624215.1"/>
    <property type="molecule type" value="Genomic_DNA"/>
</dbReference>
<reference evidence="11 12" key="1">
    <citation type="submission" date="2024-09" db="EMBL/GenBank/DDBJ databases">
        <authorList>
            <person name="Sun Q."/>
            <person name="Mori K."/>
        </authorList>
    </citation>
    <scope>NUCLEOTIDE SEQUENCE [LARGE SCALE GENOMIC DNA]</scope>
    <source>
        <strain evidence="11 12">CGMCC 1.15906</strain>
    </source>
</reference>
<keyword evidence="1" id="KW-0121">Carboxypeptidase</keyword>